<dbReference type="PANTHER" id="PTHR11644">
    <property type="entry name" value="CYTIDINE DEAMINASE"/>
    <property type="match status" value="1"/>
</dbReference>
<dbReference type="PANTHER" id="PTHR11644:SF2">
    <property type="entry name" value="CYTIDINE DEAMINASE"/>
    <property type="match status" value="1"/>
</dbReference>
<dbReference type="EMBL" id="BDQM01000029">
    <property type="protein sequence ID" value="GAW97259.1"/>
    <property type="molecule type" value="Genomic_DNA"/>
</dbReference>
<protein>
    <recommendedName>
        <fullName evidence="5 12">Cytidine deaminase</fullName>
        <ecNumber evidence="4 12">3.5.4.5</ecNumber>
    </recommendedName>
    <alternativeName>
        <fullName evidence="9 12">Cytidine aminohydrolase</fullName>
    </alternativeName>
</protein>
<keyword evidence="7 12" id="KW-0378">Hydrolase</keyword>
<dbReference type="Pfam" id="PF00383">
    <property type="entry name" value="dCMP_cyt_deam_1"/>
    <property type="match status" value="1"/>
</dbReference>
<evidence type="ECO:0000256" key="12">
    <source>
        <dbReference type="RuleBase" id="RU364006"/>
    </source>
</evidence>
<keyword evidence="15" id="KW-1185">Reference proteome</keyword>
<evidence type="ECO:0000259" key="13">
    <source>
        <dbReference type="PROSITE" id="PS51747"/>
    </source>
</evidence>
<comment type="similarity">
    <text evidence="3 12">Belongs to the cytidine and deoxycytidylate deaminase family.</text>
</comment>
<comment type="cofactor">
    <cofactor evidence="1 12">
        <name>Zn(2+)</name>
        <dbReference type="ChEBI" id="CHEBI:29105"/>
    </cofactor>
</comment>
<dbReference type="PROSITE" id="PS51747">
    <property type="entry name" value="CYT_DCMP_DEAMINASES_2"/>
    <property type="match status" value="1"/>
</dbReference>
<evidence type="ECO:0000313" key="14">
    <source>
        <dbReference type="EMBL" id="GAW97259.1"/>
    </source>
</evidence>
<evidence type="ECO:0000256" key="11">
    <source>
        <dbReference type="ARBA" id="ARBA00049558"/>
    </source>
</evidence>
<dbReference type="InterPro" id="IPR002125">
    <property type="entry name" value="CMP_dCMP_dom"/>
</dbReference>
<evidence type="ECO:0000256" key="10">
    <source>
        <dbReference type="ARBA" id="ARBA00049252"/>
    </source>
</evidence>
<dbReference type="InterPro" id="IPR006262">
    <property type="entry name" value="Cyt_deam_tetra"/>
</dbReference>
<evidence type="ECO:0000313" key="15">
    <source>
        <dbReference type="Proteomes" id="UP000197068"/>
    </source>
</evidence>
<evidence type="ECO:0000256" key="4">
    <source>
        <dbReference type="ARBA" id="ARBA00012783"/>
    </source>
</evidence>
<proteinExistence type="inferred from homology"/>
<evidence type="ECO:0000256" key="9">
    <source>
        <dbReference type="ARBA" id="ARBA00032005"/>
    </source>
</evidence>
<evidence type="ECO:0000256" key="3">
    <source>
        <dbReference type="ARBA" id="ARBA00006576"/>
    </source>
</evidence>
<dbReference type="Gene3D" id="3.40.140.10">
    <property type="entry name" value="Cytidine Deaminase, domain 2"/>
    <property type="match status" value="1"/>
</dbReference>
<dbReference type="EC" id="3.5.4.5" evidence="4 12"/>
<keyword evidence="8 12" id="KW-0862">Zinc</keyword>
<dbReference type="InterPro" id="IPR016193">
    <property type="entry name" value="Cytidine_deaminase-like"/>
</dbReference>
<keyword evidence="6 12" id="KW-0479">Metal-binding</keyword>
<gene>
    <name evidence="14" type="ORF">MTCD1_02885</name>
</gene>
<comment type="function">
    <text evidence="2 12">This enzyme scavenges exogenous and endogenous cytidine and 2'-deoxycytidine for UMP synthesis.</text>
</comment>
<evidence type="ECO:0000256" key="1">
    <source>
        <dbReference type="ARBA" id="ARBA00001947"/>
    </source>
</evidence>
<name>A0ABQ0MYA0_9GAMM</name>
<dbReference type="CDD" id="cd01283">
    <property type="entry name" value="cytidine_deaminase"/>
    <property type="match status" value="1"/>
</dbReference>
<comment type="catalytic activity">
    <reaction evidence="11 12">
        <text>cytidine + H2O + H(+) = uridine + NH4(+)</text>
        <dbReference type="Rhea" id="RHEA:16069"/>
        <dbReference type="ChEBI" id="CHEBI:15377"/>
        <dbReference type="ChEBI" id="CHEBI:15378"/>
        <dbReference type="ChEBI" id="CHEBI:16704"/>
        <dbReference type="ChEBI" id="CHEBI:17562"/>
        <dbReference type="ChEBI" id="CHEBI:28938"/>
        <dbReference type="EC" id="3.5.4.5"/>
    </reaction>
</comment>
<dbReference type="SUPFAM" id="SSF53927">
    <property type="entry name" value="Cytidine deaminase-like"/>
    <property type="match status" value="1"/>
</dbReference>
<organism evidence="14 15">
    <name type="scientific">Colwellia marinimaniae</name>
    <dbReference type="NCBI Taxonomy" id="1513592"/>
    <lineage>
        <taxon>Bacteria</taxon>
        <taxon>Pseudomonadati</taxon>
        <taxon>Pseudomonadota</taxon>
        <taxon>Gammaproteobacteria</taxon>
        <taxon>Alteromonadales</taxon>
        <taxon>Colwelliaceae</taxon>
        <taxon>Colwellia</taxon>
    </lineage>
</organism>
<accession>A0ABQ0MYA0</accession>
<dbReference type="RefSeq" id="WP_057181327.1">
    <property type="nucleotide sequence ID" value="NZ_BDQM01000029.1"/>
</dbReference>
<comment type="caution">
    <text evidence="14">The sequence shown here is derived from an EMBL/GenBank/DDBJ whole genome shotgun (WGS) entry which is preliminary data.</text>
</comment>
<evidence type="ECO:0000256" key="2">
    <source>
        <dbReference type="ARBA" id="ARBA00003949"/>
    </source>
</evidence>
<reference evidence="14 15" key="1">
    <citation type="submission" date="2017-06" db="EMBL/GenBank/DDBJ databases">
        <title>Whole Genome Sequences of Colwellia marinimaniae MTCD1.</title>
        <authorList>
            <person name="Kusumoto H."/>
            <person name="Inoue M."/>
            <person name="Tanikawa K."/>
            <person name="Maeji H."/>
            <person name="Cameron J.H."/>
            <person name="Bartlett D.H."/>
        </authorList>
    </citation>
    <scope>NUCLEOTIDE SEQUENCE [LARGE SCALE GENOMIC DNA]</scope>
    <source>
        <strain evidence="14 15">MTCD1</strain>
    </source>
</reference>
<sequence length="139" mass="15205">MNEITTELLDEVIAAAKAAYQLAYAPYSNFHVGAAALTANGNIVKGCNVENASYGLTVCAERNCISQAVINGEQQFQLIVIYTEQDKLTPPCGACRQVIAEFFEQSAPVLAVNHKNERKTWTVQELLPDAFTPKDLLDL</sequence>
<dbReference type="Proteomes" id="UP000197068">
    <property type="component" value="Unassembled WGS sequence"/>
</dbReference>
<evidence type="ECO:0000256" key="7">
    <source>
        <dbReference type="ARBA" id="ARBA00022801"/>
    </source>
</evidence>
<feature type="domain" description="CMP/dCMP-type deaminase" evidence="13">
    <location>
        <begin position="7"/>
        <end position="134"/>
    </location>
</feature>
<evidence type="ECO:0000256" key="8">
    <source>
        <dbReference type="ARBA" id="ARBA00022833"/>
    </source>
</evidence>
<dbReference type="InterPro" id="IPR050202">
    <property type="entry name" value="Cyt/Deoxycyt_deaminase"/>
</dbReference>
<dbReference type="NCBIfam" id="NF004064">
    <property type="entry name" value="PRK05578.1"/>
    <property type="match status" value="1"/>
</dbReference>
<comment type="catalytic activity">
    <reaction evidence="10 12">
        <text>2'-deoxycytidine + H2O + H(+) = 2'-deoxyuridine + NH4(+)</text>
        <dbReference type="Rhea" id="RHEA:13433"/>
        <dbReference type="ChEBI" id="CHEBI:15377"/>
        <dbReference type="ChEBI" id="CHEBI:15378"/>
        <dbReference type="ChEBI" id="CHEBI:15698"/>
        <dbReference type="ChEBI" id="CHEBI:16450"/>
        <dbReference type="ChEBI" id="CHEBI:28938"/>
        <dbReference type="EC" id="3.5.4.5"/>
    </reaction>
</comment>
<evidence type="ECO:0000256" key="5">
    <source>
        <dbReference type="ARBA" id="ARBA00018266"/>
    </source>
</evidence>
<evidence type="ECO:0000256" key="6">
    <source>
        <dbReference type="ARBA" id="ARBA00022723"/>
    </source>
</evidence>
<dbReference type="NCBIfam" id="TIGR01354">
    <property type="entry name" value="cyt_deam_tetra"/>
    <property type="match status" value="1"/>
</dbReference>